<dbReference type="eggNOG" id="COG0057">
    <property type="taxonomic scope" value="Bacteria"/>
</dbReference>
<dbReference type="FunFam" id="3.40.50.720:FF:000001">
    <property type="entry name" value="Glyceraldehyde-3-phosphate dehydrogenase"/>
    <property type="match status" value="1"/>
</dbReference>
<comment type="similarity">
    <text evidence="1 8">Belongs to the glyceraldehyde-3-phosphate dehydrogenase family.</text>
</comment>
<dbReference type="KEGG" id="nam:NAMH_0446"/>
<dbReference type="Pfam" id="PF00044">
    <property type="entry name" value="Gp_dh_N"/>
    <property type="match status" value="1"/>
</dbReference>
<evidence type="ECO:0000256" key="9">
    <source>
        <dbReference type="RuleBase" id="RU361160"/>
    </source>
</evidence>
<dbReference type="PANTHER" id="PTHR43148">
    <property type="entry name" value="GLYCERALDEHYDE-3-PHOSPHATE DEHYDROGENASE 2"/>
    <property type="match status" value="1"/>
</dbReference>
<protein>
    <recommendedName>
        <fullName evidence="9">Glyceraldehyde-3-phosphate dehydrogenase</fullName>
        <ecNumber evidence="9">1.2.1.-</ecNumber>
    </recommendedName>
</protein>
<feature type="binding site" evidence="6">
    <location>
        <position position="320"/>
    </location>
    <ligand>
        <name>NAD(+)</name>
        <dbReference type="ChEBI" id="CHEBI:57540"/>
    </ligand>
</feature>
<dbReference type="Gene3D" id="3.40.50.720">
    <property type="entry name" value="NAD(P)-binding Rossmann-like Domain"/>
    <property type="match status" value="1"/>
</dbReference>
<name>B9L8A6_NAUPA</name>
<sequence>MSKKRVAINGLGRIGKMVLWHYVETKPENIEIVVANGGSGTPEDLAYMLKFDSVHGKFPASVEYTDNSLIVDGKEIAIVSERDPAKLPWKEMNIDIVLEATGKFTKRDDAAKHIEAGAKKVIITAPGKEVDKTIVLGVNHDEYDPANHHVISNASCTTNSLAPAMKVLEEVFGVESALITTVHSYTSSQVTIDRKKPGKHRRGRAAAVNIIPTTTGAAKATTEVIPALKGKMNAMALRVPTPDGAVTDISVVLKKEASAEEINKAFEDYANNQLKGVLEITYDEVVSTDILGNPHSSIIDGLSTMVVDGNKAKILAWYDNEFGYARRVLELAQMVAEKL</sequence>
<dbReference type="InterPro" id="IPR020828">
    <property type="entry name" value="GlycerAld_3-P_DH_NAD(P)-bd"/>
</dbReference>
<dbReference type="GO" id="GO:0050661">
    <property type="term" value="F:NADP binding"/>
    <property type="evidence" value="ECO:0007669"/>
    <property type="project" value="InterPro"/>
</dbReference>
<dbReference type="RefSeq" id="WP_015902813.1">
    <property type="nucleotide sequence ID" value="NC_012115.1"/>
</dbReference>
<dbReference type="CDD" id="cd05214">
    <property type="entry name" value="GAPDH_I_N"/>
    <property type="match status" value="1"/>
</dbReference>
<evidence type="ECO:0000259" key="10">
    <source>
        <dbReference type="SMART" id="SM00846"/>
    </source>
</evidence>
<evidence type="ECO:0000256" key="6">
    <source>
        <dbReference type="PIRSR" id="PIRSR000149-3"/>
    </source>
</evidence>
<dbReference type="GO" id="GO:0051287">
    <property type="term" value="F:NAD binding"/>
    <property type="evidence" value="ECO:0007669"/>
    <property type="project" value="InterPro"/>
</dbReference>
<dbReference type="InterPro" id="IPR020829">
    <property type="entry name" value="GlycerAld_3-P_DH_cat"/>
</dbReference>
<feature type="binding site" evidence="6">
    <location>
        <position position="82"/>
    </location>
    <ligand>
        <name>NAD(+)</name>
        <dbReference type="ChEBI" id="CHEBI:57540"/>
    </ligand>
</feature>
<gene>
    <name evidence="11" type="primary">gap</name>
    <name evidence="11" type="ordered locus">NAMH_0446</name>
</gene>
<feature type="binding site" evidence="6">
    <location>
        <position position="124"/>
    </location>
    <ligand>
        <name>NAD(+)</name>
        <dbReference type="ChEBI" id="CHEBI:57540"/>
    </ligand>
</feature>
<evidence type="ECO:0000256" key="1">
    <source>
        <dbReference type="ARBA" id="ARBA00007406"/>
    </source>
</evidence>
<dbReference type="InterPro" id="IPR020831">
    <property type="entry name" value="GlycerAld/Erythrose_P_DH"/>
</dbReference>
<feature type="binding site" evidence="5">
    <location>
        <position position="238"/>
    </location>
    <ligand>
        <name>D-glyceraldehyde 3-phosphate</name>
        <dbReference type="ChEBI" id="CHEBI:59776"/>
    </ligand>
</feature>
<dbReference type="SUPFAM" id="SSF51735">
    <property type="entry name" value="NAD(P)-binding Rossmann-fold domains"/>
    <property type="match status" value="1"/>
</dbReference>
<dbReference type="Proteomes" id="UP000000448">
    <property type="component" value="Chromosome"/>
</dbReference>
<dbReference type="GO" id="GO:0006006">
    <property type="term" value="P:glucose metabolic process"/>
    <property type="evidence" value="ECO:0007669"/>
    <property type="project" value="InterPro"/>
</dbReference>
<dbReference type="PRINTS" id="PR00078">
    <property type="entry name" value="G3PDHDRGNASE"/>
</dbReference>
<dbReference type="EMBL" id="CP001279">
    <property type="protein sequence ID" value="ACM93761.1"/>
    <property type="molecule type" value="Genomic_DNA"/>
</dbReference>
<dbReference type="Gene3D" id="3.30.360.10">
    <property type="entry name" value="Dihydrodipicolinate Reductase, domain 2"/>
    <property type="match status" value="1"/>
</dbReference>
<feature type="binding site" evidence="5">
    <location>
        <begin position="155"/>
        <end position="157"/>
    </location>
    <ligand>
        <name>D-glyceraldehyde 3-phosphate</name>
        <dbReference type="ChEBI" id="CHEBI:59776"/>
    </ligand>
</feature>
<keyword evidence="3 9" id="KW-0560">Oxidoreductase</keyword>
<accession>B9L8A6</accession>
<keyword evidence="12" id="KW-1185">Reference proteome</keyword>
<dbReference type="CDD" id="cd18126">
    <property type="entry name" value="GAPDH_I_C"/>
    <property type="match status" value="1"/>
</dbReference>
<dbReference type="AlphaFoldDB" id="B9L8A6"/>
<dbReference type="HOGENOM" id="CLU_030140_0_2_7"/>
<feature type="binding site" evidence="6">
    <location>
        <begin position="13"/>
        <end position="14"/>
    </location>
    <ligand>
        <name>NAD(+)</name>
        <dbReference type="ChEBI" id="CHEBI:57540"/>
    </ligand>
</feature>
<dbReference type="InterPro" id="IPR006424">
    <property type="entry name" value="Glyceraldehyde-3-P_DH_1"/>
</dbReference>
<feature type="binding site" evidence="5">
    <location>
        <begin position="215"/>
        <end position="216"/>
    </location>
    <ligand>
        <name>D-glyceraldehyde 3-phosphate</name>
        <dbReference type="ChEBI" id="CHEBI:59776"/>
    </ligand>
</feature>
<dbReference type="Pfam" id="PF02800">
    <property type="entry name" value="Gp_dh_C"/>
    <property type="match status" value="1"/>
</dbReference>
<dbReference type="FunFam" id="3.30.360.10:FF:000002">
    <property type="entry name" value="Glyceraldehyde-3-phosphate dehydrogenase"/>
    <property type="match status" value="1"/>
</dbReference>
<feature type="site" description="Activates thiol group during catalysis" evidence="7">
    <location>
        <position position="183"/>
    </location>
</feature>
<comment type="subunit">
    <text evidence="2">Homotetramer.</text>
</comment>
<dbReference type="EC" id="1.2.1.-" evidence="9"/>
<organism evidence="11 12">
    <name type="scientific">Nautilia profundicola (strain ATCC BAA-1463 / DSM 18972 / AmH)</name>
    <dbReference type="NCBI Taxonomy" id="598659"/>
    <lineage>
        <taxon>Bacteria</taxon>
        <taxon>Pseudomonadati</taxon>
        <taxon>Campylobacterota</taxon>
        <taxon>Epsilonproteobacteria</taxon>
        <taxon>Nautiliales</taxon>
        <taxon>Nautiliaceae</taxon>
        <taxon>Nautilia</taxon>
    </lineage>
</organism>
<evidence type="ECO:0000256" key="5">
    <source>
        <dbReference type="PIRSR" id="PIRSR000149-2"/>
    </source>
</evidence>
<dbReference type="SMART" id="SM00846">
    <property type="entry name" value="Gp_dh_N"/>
    <property type="match status" value="1"/>
</dbReference>
<evidence type="ECO:0000256" key="2">
    <source>
        <dbReference type="ARBA" id="ARBA00011881"/>
    </source>
</evidence>
<dbReference type="SUPFAM" id="SSF55347">
    <property type="entry name" value="Glyceraldehyde-3-phosphate dehydrogenase-like, C-terminal domain"/>
    <property type="match status" value="1"/>
</dbReference>
<keyword evidence="6" id="KW-0547">Nucleotide-binding</keyword>
<dbReference type="PROSITE" id="PS00071">
    <property type="entry name" value="GAPDH"/>
    <property type="match status" value="1"/>
</dbReference>
<evidence type="ECO:0000256" key="4">
    <source>
        <dbReference type="PIRSR" id="PIRSR000149-1"/>
    </source>
</evidence>
<feature type="domain" description="Glyceraldehyde 3-phosphate dehydrogenase NAD(P) binding" evidence="10">
    <location>
        <begin position="4"/>
        <end position="156"/>
    </location>
</feature>
<dbReference type="GO" id="GO:0016620">
    <property type="term" value="F:oxidoreductase activity, acting on the aldehyde or oxo group of donors, NAD or NADP as acceptor"/>
    <property type="evidence" value="ECO:0007669"/>
    <property type="project" value="InterPro"/>
</dbReference>
<dbReference type="InterPro" id="IPR020830">
    <property type="entry name" value="GlycerAld_3-P_DH_AS"/>
</dbReference>
<evidence type="ECO:0000256" key="8">
    <source>
        <dbReference type="RuleBase" id="RU000397"/>
    </source>
</evidence>
<evidence type="ECO:0000256" key="7">
    <source>
        <dbReference type="PIRSR" id="PIRSR000149-4"/>
    </source>
</evidence>
<reference evidence="11 12" key="1">
    <citation type="journal article" date="2009" name="PLoS Genet.">
        <title>Adaptations to submarine hydrothermal environments exemplified by the genome of Nautilia profundicola.</title>
        <authorList>
            <person name="Campbell B.J."/>
            <person name="Smith J.L."/>
            <person name="Hanson T.E."/>
            <person name="Klotz M.G."/>
            <person name="Stein L.Y."/>
            <person name="Lee C.K."/>
            <person name="Wu D."/>
            <person name="Robinson J.M."/>
            <person name="Khouri H.M."/>
            <person name="Eisen J.A."/>
            <person name="Cary S.C."/>
        </authorList>
    </citation>
    <scope>NUCLEOTIDE SEQUENCE [LARGE SCALE GENOMIC DNA]</scope>
    <source>
        <strain evidence="12">ATCC BAA-1463 / DSM 18972 / AmH</strain>
    </source>
</reference>
<evidence type="ECO:0000256" key="3">
    <source>
        <dbReference type="ARBA" id="ARBA00023002"/>
    </source>
</evidence>
<dbReference type="InterPro" id="IPR036291">
    <property type="entry name" value="NAD(P)-bd_dom_sf"/>
</dbReference>
<dbReference type="STRING" id="598659.NAMH_0446"/>
<dbReference type="PIRSF" id="PIRSF000149">
    <property type="entry name" value="GAP_DH"/>
    <property type="match status" value="1"/>
</dbReference>
<feature type="active site" description="Nucleophile" evidence="4">
    <location>
        <position position="156"/>
    </location>
</feature>
<evidence type="ECO:0000313" key="12">
    <source>
        <dbReference type="Proteomes" id="UP000000448"/>
    </source>
</evidence>
<dbReference type="OrthoDB" id="9803304at2"/>
<proteinExistence type="inferred from homology"/>
<feature type="binding site" evidence="5">
    <location>
        <position position="186"/>
    </location>
    <ligand>
        <name>D-glyceraldehyde 3-phosphate</name>
        <dbReference type="ChEBI" id="CHEBI:59776"/>
    </ligand>
</feature>
<evidence type="ECO:0000313" key="11">
    <source>
        <dbReference type="EMBL" id="ACM93761.1"/>
    </source>
</evidence>
<dbReference type="NCBIfam" id="TIGR01534">
    <property type="entry name" value="GAPDH-I"/>
    <property type="match status" value="1"/>
</dbReference>
<keyword evidence="6" id="KW-0520">NAD</keyword>